<dbReference type="InterPro" id="IPR006139">
    <property type="entry name" value="D-isomer_2_OHA_DH_cat_dom"/>
</dbReference>
<dbReference type="Pfam" id="PF00389">
    <property type="entry name" value="2-Hacid_dh"/>
    <property type="match status" value="1"/>
</dbReference>
<dbReference type="HOGENOM" id="CLU_019796_1_1_10"/>
<keyword evidence="8" id="KW-1185">Reference proteome</keyword>
<feature type="domain" description="D-isomer specific 2-hydroxyacid dehydrogenase NAD-binding" evidence="6">
    <location>
        <begin position="110"/>
        <end position="297"/>
    </location>
</feature>
<dbReference type="PROSITE" id="PS00065">
    <property type="entry name" value="D_2_HYDROXYACID_DH_1"/>
    <property type="match status" value="1"/>
</dbReference>
<dbReference type="Gene3D" id="3.40.50.720">
    <property type="entry name" value="NAD(P)-binding Rossmann-like Domain"/>
    <property type="match status" value="2"/>
</dbReference>
<dbReference type="RefSeq" id="WP_013551702.1">
    <property type="nucleotide sequence ID" value="NC_014934.1"/>
</dbReference>
<dbReference type="PROSITE" id="PS00670">
    <property type="entry name" value="D_2_HYDROXYACID_DH_2"/>
    <property type="match status" value="1"/>
</dbReference>
<evidence type="ECO:0000256" key="3">
    <source>
        <dbReference type="ARBA" id="ARBA00023027"/>
    </source>
</evidence>
<dbReference type="SUPFAM" id="SSF51735">
    <property type="entry name" value="NAD(P)-binding Rossmann-fold domains"/>
    <property type="match status" value="1"/>
</dbReference>
<evidence type="ECO:0000313" key="7">
    <source>
        <dbReference type="EMBL" id="ADV50239.1"/>
    </source>
</evidence>
<dbReference type="PROSITE" id="PS00671">
    <property type="entry name" value="D_2_HYDROXYACID_DH_3"/>
    <property type="match status" value="1"/>
</dbReference>
<dbReference type="InterPro" id="IPR029753">
    <property type="entry name" value="D-isomer_DH_CS"/>
</dbReference>
<dbReference type="SUPFAM" id="SSF52283">
    <property type="entry name" value="Formate/glycerate dehydrogenase catalytic domain-like"/>
    <property type="match status" value="1"/>
</dbReference>
<dbReference type="KEGG" id="cao:Celal_2963"/>
<evidence type="ECO:0000313" key="8">
    <source>
        <dbReference type="Proteomes" id="UP000008634"/>
    </source>
</evidence>
<protein>
    <submittedName>
        <fullName evidence="7">D-lactate dehydrogenase</fullName>
        <ecNumber evidence="7">1.1.1.28</ecNumber>
    </submittedName>
</protein>
<reference evidence="7 8" key="1">
    <citation type="journal article" date="2010" name="Stand. Genomic Sci.">
        <title>Complete genome sequence of Cellulophaga algicola type strain (IC166).</title>
        <authorList>
            <person name="Abt B."/>
            <person name="Lu M."/>
            <person name="Misra M."/>
            <person name="Han C."/>
            <person name="Nolan M."/>
            <person name="Lucas S."/>
            <person name="Hammon N."/>
            <person name="Deshpande S."/>
            <person name="Cheng J.F."/>
            <person name="Tapia R."/>
            <person name="Goodwin L."/>
            <person name="Pitluck S."/>
            <person name="Liolios K."/>
            <person name="Pagani I."/>
            <person name="Ivanova N."/>
            <person name="Mavromatis K."/>
            <person name="Ovchinikova G."/>
            <person name="Pati A."/>
            <person name="Chen A."/>
            <person name="Palaniappan K."/>
            <person name="Land M."/>
            <person name="Hauser L."/>
            <person name="Chang Y.J."/>
            <person name="Jeffries C.D."/>
            <person name="Detter J.C."/>
            <person name="Brambilla E."/>
            <person name="Rohde M."/>
            <person name="Tindall B.J."/>
            <person name="Goker M."/>
            <person name="Woyke T."/>
            <person name="Bristow J."/>
            <person name="Eisen J.A."/>
            <person name="Markowitz V."/>
            <person name="Hugenholtz P."/>
            <person name="Kyrpides N.C."/>
            <person name="Klenk H.P."/>
            <person name="Lapidus A."/>
        </authorList>
    </citation>
    <scope>NUCLEOTIDE SEQUENCE [LARGE SCALE GENOMIC DNA]</scope>
    <source>
        <strain evidence="8">DSM 14237 / IC166 / ACAM 630</strain>
    </source>
</reference>
<accession>E6XEE9</accession>
<sequence length="331" mass="36979">MKIAIFNVHNWERDYLESANNDKHTLKMFDTYLSLDTVDLAKGYDAICIFTEDNAAAPILDRLYELGIKFVALRSAGFNNIDVPYAQKLGIRMARVPEYSPYAIAEFTVGVMLALNRKLVRTHYRIMDMNFSLNGLVGFDMNGKTVGIIGTGKIGSVVTKILHGFGCKLLAYDVVKDQSLVEKYGVTYTDLDKLYKQSDIITLHAPLIPKTHHLINKESIAAMKKGVMLINAGRGGLVNTQDVISGLKSGQIGYFGMDVYEEEKGLYFEDHSEDILQDDAIARLMTLRNVLISSHQAFLTDTALKNIAKITFENLECMEKGSPCENEIKQA</sequence>
<keyword evidence="3" id="KW-0520">NAD</keyword>
<dbReference type="GO" id="GO:0051287">
    <property type="term" value="F:NAD binding"/>
    <property type="evidence" value="ECO:0007669"/>
    <property type="project" value="InterPro"/>
</dbReference>
<organism evidence="7 8">
    <name type="scientific">Cellulophaga algicola (strain DSM 14237 / IC166 / ACAM 630)</name>
    <dbReference type="NCBI Taxonomy" id="688270"/>
    <lineage>
        <taxon>Bacteria</taxon>
        <taxon>Pseudomonadati</taxon>
        <taxon>Bacteroidota</taxon>
        <taxon>Flavobacteriia</taxon>
        <taxon>Flavobacteriales</taxon>
        <taxon>Flavobacteriaceae</taxon>
        <taxon>Cellulophaga</taxon>
    </lineage>
</organism>
<dbReference type="InterPro" id="IPR036291">
    <property type="entry name" value="NAD(P)-bd_dom_sf"/>
</dbReference>
<gene>
    <name evidence="7" type="ordered locus">Celal_2963</name>
</gene>
<evidence type="ECO:0000256" key="4">
    <source>
        <dbReference type="RuleBase" id="RU003719"/>
    </source>
</evidence>
<evidence type="ECO:0000256" key="2">
    <source>
        <dbReference type="ARBA" id="ARBA00023002"/>
    </source>
</evidence>
<dbReference type="InterPro" id="IPR058205">
    <property type="entry name" value="D-LDH-like"/>
</dbReference>
<dbReference type="eggNOG" id="COG1052">
    <property type="taxonomic scope" value="Bacteria"/>
</dbReference>
<dbReference type="PANTHER" id="PTHR43026:SF1">
    <property type="entry name" value="2-HYDROXYACID DEHYDROGENASE HOMOLOG 1-RELATED"/>
    <property type="match status" value="1"/>
</dbReference>
<dbReference type="AlphaFoldDB" id="E6XEE9"/>
<dbReference type="GO" id="GO:0008720">
    <property type="term" value="F:D-lactate dehydrogenase (NAD+) activity"/>
    <property type="evidence" value="ECO:0007669"/>
    <property type="project" value="UniProtKB-EC"/>
</dbReference>
<dbReference type="EC" id="1.1.1.28" evidence="7"/>
<evidence type="ECO:0000259" key="6">
    <source>
        <dbReference type="Pfam" id="PF02826"/>
    </source>
</evidence>
<dbReference type="Proteomes" id="UP000008634">
    <property type="component" value="Chromosome"/>
</dbReference>
<dbReference type="CDD" id="cd12183">
    <property type="entry name" value="LDH_like_2"/>
    <property type="match status" value="1"/>
</dbReference>
<evidence type="ECO:0000256" key="1">
    <source>
        <dbReference type="ARBA" id="ARBA00005854"/>
    </source>
</evidence>
<dbReference type="STRING" id="688270.Celal_2963"/>
<dbReference type="OrthoDB" id="9777288at2"/>
<comment type="similarity">
    <text evidence="1 4">Belongs to the D-isomer specific 2-hydroxyacid dehydrogenase family.</text>
</comment>
<dbReference type="EMBL" id="CP002453">
    <property type="protein sequence ID" value="ADV50239.1"/>
    <property type="molecule type" value="Genomic_DNA"/>
</dbReference>
<dbReference type="Pfam" id="PF02826">
    <property type="entry name" value="2-Hacid_dh_C"/>
    <property type="match status" value="1"/>
</dbReference>
<name>E6XEE9_CELAD</name>
<feature type="domain" description="D-isomer specific 2-hydroxyacid dehydrogenase catalytic" evidence="5">
    <location>
        <begin position="4"/>
        <end position="328"/>
    </location>
</feature>
<dbReference type="PANTHER" id="PTHR43026">
    <property type="entry name" value="2-HYDROXYACID DEHYDROGENASE HOMOLOG 1-RELATED"/>
    <property type="match status" value="1"/>
</dbReference>
<keyword evidence="2 4" id="KW-0560">Oxidoreductase</keyword>
<proteinExistence type="inferred from homology"/>
<evidence type="ECO:0000259" key="5">
    <source>
        <dbReference type="Pfam" id="PF00389"/>
    </source>
</evidence>
<dbReference type="InterPro" id="IPR006140">
    <property type="entry name" value="D-isomer_DH_NAD-bd"/>
</dbReference>
<dbReference type="InterPro" id="IPR029752">
    <property type="entry name" value="D-isomer_DH_CS1"/>
</dbReference>